<keyword evidence="1" id="KW-0175">Coiled coil</keyword>
<feature type="coiled-coil region" evidence="1">
    <location>
        <begin position="42"/>
        <end position="118"/>
    </location>
</feature>
<reference evidence="2 3" key="1">
    <citation type="submission" date="2018-03" db="EMBL/GenBank/DDBJ databases">
        <authorList>
            <person name="Keele B.F."/>
        </authorList>
    </citation>
    <scope>NUCLEOTIDE SEQUENCE [LARGE SCALE GENOMIC DNA]</scope>
    <source>
        <strain evidence="2 3">CECT 8626</strain>
    </source>
</reference>
<sequence>MTEITELERRITAALERIGKGLDALGAGAGGAVAVDGGQDGDAELREALEAEREANAQLTERVRSIKEKQETTVATLEKKVAQLTEQLNAADVELQRQRQLNADLTEANRELSEAARKGVSEPDLINRSMLTELEALRAARAAEVMEMDEILSELKPLIGEVA</sequence>
<dbReference type="OrthoDB" id="7871100at2"/>
<organism evidence="2 3">
    <name type="scientific">Albidovulum aquaemixtae</name>
    <dbReference type="NCBI Taxonomy" id="1542388"/>
    <lineage>
        <taxon>Bacteria</taxon>
        <taxon>Pseudomonadati</taxon>
        <taxon>Pseudomonadota</taxon>
        <taxon>Alphaproteobacteria</taxon>
        <taxon>Rhodobacterales</taxon>
        <taxon>Paracoccaceae</taxon>
        <taxon>Albidovulum</taxon>
    </lineage>
</organism>
<keyword evidence="3" id="KW-1185">Reference proteome</keyword>
<dbReference type="RefSeq" id="WP_108852106.1">
    <property type="nucleotide sequence ID" value="NZ_OMOQ01000001.1"/>
</dbReference>
<accession>A0A2R8B514</accession>
<dbReference type="AlphaFoldDB" id="A0A2R8B514"/>
<evidence type="ECO:0000313" key="3">
    <source>
        <dbReference type="Proteomes" id="UP000244924"/>
    </source>
</evidence>
<evidence type="ECO:0000256" key="1">
    <source>
        <dbReference type="SAM" id="Coils"/>
    </source>
</evidence>
<proteinExistence type="predicted"/>
<dbReference type="EMBL" id="OMOQ01000001">
    <property type="protein sequence ID" value="SPH17689.1"/>
    <property type="molecule type" value="Genomic_DNA"/>
</dbReference>
<evidence type="ECO:0000313" key="2">
    <source>
        <dbReference type="EMBL" id="SPH17689.1"/>
    </source>
</evidence>
<dbReference type="Proteomes" id="UP000244924">
    <property type="component" value="Unassembled WGS sequence"/>
</dbReference>
<protein>
    <recommendedName>
        <fullName evidence="4">Chromosome partition protein Smc</fullName>
    </recommendedName>
</protein>
<gene>
    <name evidence="2" type="ORF">DEA8626_01214</name>
</gene>
<name>A0A2R8B514_9RHOB</name>
<evidence type="ECO:0008006" key="4">
    <source>
        <dbReference type="Google" id="ProtNLM"/>
    </source>
</evidence>